<keyword evidence="2" id="KW-1185">Reference proteome</keyword>
<dbReference type="EMBL" id="MU866114">
    <property type="protein sequence ID" value="KAK4179563.1"/>
    <property type="molecule type" value="Genomic_DNA"/>
</dbReference>
<reference evidence="1" key="2">
    <citation type="submission" date="2023-05" db="EMBL/GenBank/DDBJ databases">
        <authorList>
            <consortium name="Lawrence Berkeley National Laboratory"/>
            <person name="Steindorff A."/>
            <person name="Hensen N."/>
            <person name="Bonometti L."/>
            <person name="Westerberg I."/>
            <person name="Brannstrom I.O."/>
            <person name="Guillou S."/>
            <person name="Cros-Aarteil S."/>
            <person name="Calhoun S."/>
            <person name="Haridas S."/>
            <person name="Kuo A."/>
            <person name="Mondo S."/>
            <person name="Pangilinan J."/>
            <person name="Riley R."/>
            <person name="Labutti K."/>
            <person name="Andreopoulos B."/>
            <person name="Lipzen A."/>
            <person name="Chen C."/>
            <person name="Yanf M."/>
            <person name="Daum C."/>
            <person name="Ng V."/>
            <person name="Clum A."/>
            <person name="Ohm R."/>
            <person name="Martin F."/>
            <person name="Silar P."/>
            <person name="Natvig D."/>
            <person name="Lalanne C."/>
            <person name="Gautier V."/>
            <person name="Ament-Velasquez S.L."/>
            <person name="Kruys A."/>
            <person name="Hutchinson M.I."/>
            <person name="Powell A.J."/>
            <person name="Barry K."/>
            <person name="Miller A.N."/>
            <person name="Grigoriev I.V."/>
            <person name="Debuchy R."/>
            <person name="Gladieux P."/>
            <person name="Thoren M.H."/>
            <person name="Johannesson H."/>
        </authorList>
    </citation>
    <scope>NUCLEOTIDE SEQUENCE</scope>
    <source>
        <strain evidence="1">CBS 892.96</strain>
    </source>
</reference>
<accession>A0AAN6WDD0</accession>
<dbReference type="AlphaFoldDB" id="A0AAN6WDD0"/>
<organism evidence="1 2">
    <name type="scientific">Triangularia setosa</name>
    <dbReference type="NCBI Taxonomy" id="2587417"/>
    <lineage>
        <taxon>Eukaryota</taxon>
        <taxon>Fungi</taxon>
        <taxon>Dikarya</taxon>
        <taxon>Ascomycota</taxon>
        <taxon>Pezizomycotina</taxon>
        <taxon>Sordariomycetes</taxon>
        <taxon>Sordariomycetidae</taxon>
        <taxon>Sordariales</taxon>
        <taxon>Podosporaceae</taxon>
        <taxon>Triangularia</taxon>
    </lineage>
</organism>
<name>A0AAN6WDD0_9PEZI</name>
<reference evidence="1" key="1">
    <citation type="journal article" date="2023" name="Mol. Phylogenet. Evol.">
        <title>Genome-scale phylogeny and comparative genomics of the fungal order Sordariales.</title>
        <authorList>
            <person name="Hensen N."/>
            <person name="Bonometti L."/>
            <person name="Westerberg I."/>
            <person name="Brannstrom I.O."/>
            <person name="Guillou S."/>
            <person name="Cros-Aarteil S."/>
            <person name="Calhoun S."/>
            <person name="Haridas S."/>
            <person name="Kuo A."/>
            <person name="Mondo S."/>
            <person name="Pangilinan J."/>
            <person name="Riley R."/>
            <person name="LaButti K."/>
            <person name="Andreopoulos B."/>
            <person name="Lipzen A."/>
            <person name="Chen C."/>
            <person name="Yan M."/>
            <person name="Daum C."/>
            <person name="Ng V."/>
            <person name="Clum A."/>
            <person name="Steindorff A."/>
            <person name="Ohm R.A."/>
            <person name="Martin F."/>
            <person name="Silar P."/>
            <person name="Natvig D.O."/>
            <person name="Lalanne C."/>
            <person name="Gautier V."/>
            <person name="Ament-Velasquez S.L."/>
            <person name="Kruys A."/>
            <person name="Hutchinson M.I."/>
            <person name="Powell A.J."/>
            <person name="Barry K."/>
            <person name="Miller A.N."/>
            <person name="Grigoriev I.V."/>
            <person name="Debuchy R."/>
            <person name="Gladieux P."/>
            <person name="Hiltunen Thoren M."/>
            <person name="Johannesson H."/>
        </authorList>
    </citation>
    <scope>NUCLEOTIDE SEQUENCE</scope>
    <source>
        <strain evidence="1">CBS 892.96</strain>
    </source>
</reference>
<sequence length="336" mass="36617">MSSCSCHGSFPTPTQPPKYTDMQAISAVVNPDTVDRGDGVDQQVILFQSLPNGTLGFDQVQFNGDHGDLSKQNEDGVIGYYVNPSKLVPTLKFGSGLVTIVLDDVVRTYGVFEGDSSVWLLSPIVMPLANATIPYRSIAAASDGNKAGRLFWQEKRSGPDGTYFQLKARDLQARDDGAVWVEGTKDSKEGTNVAAFYDGEDFWVIYQSTAEDDNSGEPRDFVKAVALTGTSQGNIIPGSSDKLNGRIARIAACRAENSDRVCVYFTDQYNKLHRSWAKCSQDSTLTFQKDVKDVKGLIINKKSGLAALASSVDKRNVIYAVTGTNTKISHNSDKWE</sequence>
<evidence type="ECO:0008006" key="3">
    <source>
        <dbReference type="Google" id="ProtNLM"/>
    </source>
</evidence>
<evidence type="ECO:0000313" key="1">
    <source>
        <dbReference type="EMBL" id="KAK4179563.1"/>
    </source>
</evidence>
<proteinExistence type="predicted"/>
<protein>
    <recommendedName>
        <fullName evidence="3">Fucose-specific lectin</fullName>
    </recommendedName>
</protein>
<gene>
    <name evidence="1" type="ORF">QBC36DRAFT_362089</name>
</gene>
<dbReference type="Proteomes" id="UP001302321">
    <property type="component" value="Unassembled WGS sequence"/>
</dbReference>
<evidence type="ECO:0000313" key="2">
    <source>
        <dbReference type="Proteomes" id="UP001302321"/>
    </source>
</evidence>
<comment type="caution">
    <text evidence="1">The sequence shown here is derived from an EMBL/GenBank/DDBJ whole genome shotgun (WGS) entry which is preliminary data.</text>
</comment>